<dbReference type="SUPFAM" id="SSF55811">
    <property type="entry name" value="Nudix"/>
    <property type="match status" value="1"/>
</dbReference>
<evidence type="ECO:0000256" key="1">
    <source>
        <dbReference type="ARBA" id="ARBA00001946"/>
    </source>
</evidence>
<dbReference type="AlphaFoldDB" id="A0A9D2IUU2"/>
<reference evidence="7" key="1">
    <citation type="journal article" date="2021" name="PeerJ">
        <title>Extensive microbial diversity within the chicken gut microbiome revealed by metagenomics and culture.</title>
        <authorList>
            <person name="Gilroy R."/>
            <person name="Ravi A."/>
            <person name="Getino M."/>
            <person name="Pursley I."/>
            <person name="Horton D.L."/>
            <person name="Alikhan N.F."/>
            <person name="Baker D."/>
            <person name="Gharbi K."/>
            <person name="Hall N."/>
            <person name="Watson M."/>
            <person name="Adriaenssens E.M."/>
            <person name="Foster-Nyarko E."/>
            <person name="Jarju S."/>
            <person name="Secka A."/>
            <person name="Antonio M."/>
            <person name="Oren A."/>
            <person name="Chaudhuri R.R."/>
            <person name="La Ragione R."/>
            <person name="Hildebrand F."/>
            <person name="Pallen M.J."/>
        </authorList>
    </citation>
    <scope>NUCLEOTIDE SEQUENCE</scope>
    <source>
        <strain evidence="7">14324</strain>
    </source>
</reference>
<dbReference type="Proteomes" id="UP000824041">
    <property type="component" value="Unassembled WGS sequence"/>
</dbReference>
<keyword evidence="3" id="KW-0479">Metal-binding</keyword>
<evidence type="ECO:0000313" key="8">
    <source>
        <dbReference type="Proteomes" id="UP000824041"/>
    </source>
</evidence>
<dbReference type="CDD" id="cd18886">
    <property type="entry name" value="NUDIX_MutT_Nudt1"/>
    <property type="match status" value="1"/>
</dbReference>
<dbReference type="InterPro" id="IPR000086">
    <property type="entry name" value="NUDIX_hydrolase_dom"/>
</dbReference>
<evidence type="ECO:0000313" key="7">
    <source>
        <dbReference type="EMBL" id="HIZ23610.1"/>
    </source>
</evidence>
<organism evidence="7 8">
    <name type="scientific">Candidatus Blautia faecigallinarum</name>
    <dbReference type="NCBI Taxonomy" id="2838488"/>
    <lineage>
        <taxon>Bacteria</taxon>
        <taxon>Bacillati</taxon>
        <taxon>Bacillota</taxon>
        <taxon>Clostridia</taxon>
        <taxon>Lachnospirales</taxon>
        <taxon>Lachnospiraceae</taxon>
        <taxon>Blautia</taxon>
    </lineage>
</organism>
<keyword evidence="4" id="KW-0378">Hydrolase</keyword>
<dbReference type="EMBL" id="DXBU01000168">
    <property type="protein sequence ID" value="HIZ23610.1"/>
    <property type="molecule type" value="Genomic_DNA"/>
</dbReference>
<evidence type="ECO:0000256" key="3">
    <source>
        <dbReference type="ARBA" id="ARBA00022723"/>
    </source>
</evidence>
<protein>
    <submittedName>
        <fullName evidence="7">8-oxo-dGTP diphosphatase</fullName>
    </submittedName>
</protein>
<name>A0A9D2IUU2_9FIRM</name>
<dbReference type="Gene3D" id="3.90.79.10">
    <property type="entry name" value="Nucleoside Triphosphate Pyrophosphohydrolase"/>
    <property type="match status" value="1"/>
</dbReference>
<comment type="similarity">
    <text evidence="2">Belongs to the Nudix hydrolase family.</text>
</comment>
<sequence>MKKSPMTTLCYIEKDDSYLMLHRVSKKNDVNKDKWIGIGGHFEEGESPEECLLREALEETGLTLTSYRFRGLVTFSQEGYGTEYMCLFTADGFTGTMKDCDEGVLEWVPKKDLFKLNLWEGDAVFLELLAGDAPFFSLKLSYRGDRLVEACLDGKPIALPLAR</sequence>
<proteinExistence type="inferred from homology"/>
<dbReference type="GO" id="GO:0008413">
    <property type="term" value="F:8-oxo-7,8-dihydroguanosine triphosphate pyrophosphatase activity"/>
    <property type="evidence" value="ECO:0007669"/>
    <property type="project" value="InterPro"/>
</dbReference>
<feature type="domain" description="Nudix hydrolase" evidence="6">
    <location>
        <begin position="1"/>
        <end position="131"/>
    </location>
</feature>
<evidence type="ECO:0000256" key="4">
    <source>
        <dbReference type="ARBA" id="ARBA00022801"/>
    </source>
</evidence>
<dbReference type="InterPro" id="IPR003562">
    <property type="entry name" value="Mutator_MutX_prot"/>
</dbReference>
<dbReference type="PANTHER" id="PTHR43758:SF2">
    <property type="entry name" value="OXIDIZED PURINE NUCLEOSIDE TRIPHOSPHATE HYDROLASE"/>
    <property type="match status" value="1"/>
</dbReference>
<keyword evidence="5" id="KW-0460">Magnesium</keyword>
<dbReference type="PRINTS" id="PR01402">
    <property type="entry name" value="MUTATORMUTX"/>
</dbReference>
<evidence type="ECO:0000256" key="2">
    <source>
        <dbReference type="ARBA" id="ARBA00005582"/>
    </source>
</evidence>
<dbReference type="GO" id="GO:0005737">
    <property type="term" value="C:cytoplasm"/>
    <property type="evidence" value="ECO:0007669"/>
    <property type="project" value="TreeGrafter"/>
</dbReference>
<dbReference type="PROSITE" id="PS00893">
    <property type="entry name" value="NUDIX_BOX"/>
    <property type="match status" value="1"/>
</dbReference>
<gene>
    <name evidence="7" type="ORF">IAA21_12605</name>
</gene>
<comment type="cofactor">
    <cofactor evidence="1">
        <name>Mg(2+)</name>
        <dbReference type="ChEBI" id="CHEBI:18420"/>
    </cofactor>
</comment>
<dbReference type="InterPro" id="IPR015797">
    <property type="entry name" value="NUDIX_hydrolase-like_dom_sf"/>
</dbReference>
<evidence type="ECO:0000256" key="5">
    <source>
        <dbReference type="ARBA" id="ARBA00022842"/>
    </source>
</evidence>
<dbReference type="PROSITE" id="PS51462">
    <property type="entry name" value="NUDIX"/>
    <property type="match status" value="1"/>
</dbReference>
<dbReference type="GO" id="GO:0006281">
    <property type="term" value="P:DNA repair"/>
    <property type="evidence" value="ECO:0007669"/>
    <property type="project" value="InterPro"/>
</dbReference>
<reference evidence="7" key="2">
    <citation type="submission" date="2021-04" db="EMBL/GenBank/DDBJ databases">
        <authorList>
            <person name="Gilroy R."/>
        </authorList>
    </citation>
    <scope>NUCLEOTIDE SEQUENCE</scope>
    <source>
        <strain evidence="7">14324</strain>
    </source>
</reference>
<dbReference type="InterPro" id="IPR020084">
    <property type="entry name" value="NUDIX_hydrolase_CS"/>
</dbReference>
<dbReference type="PANTHER" id="PTHR43758">
    <property type="entry name" value="7,8-DIHYDRO-8-OXOGUANINE TRIPHOSPHATASE"/>
    <property type="match status" value="1"/>
</dbReference>
<comment type="caution">
    <text evidence="7">The sequence shown here is derived from an EMBL/GenBank/DDBJ whole genome shotgun (WGS) entry which is preliminary data.</text>
</comment>
<evidence type="ECO:0000259" key="6">
    <source>
        <dbReference type="PROSITE" id="PS51462"/>
    </source>
</evidence>
<accession>A0A9D2IUU2</accession>
<dbReference type="Pfam" id="PF00293">
    <property type="entry name" value="NUDIX"/>
    <property type="match status" value="1"/>
</dbReference>
<dbReference type="GO" id="GO:0046872">
    <property type="term" value="F:metal ion binding"/>
    <property type="evidence" value="ECO:0007669"/>
    <property type="project" value="UniProtKB-KW"/>
</dbReference>